<evidence type="ECO:0000313" key="2">
    <source>
        <dbReference type="Proteomes" id="UP000828251"/>
    </source>
</evidence>
<dbReference type="Proteomes" id="UP000828251">
    <property type="component" value="Unassembled WGS sequence"/>
</dbReference>
<organism evidence="1 2">
    <name type="scientific">Gossypium stocksii</name>
    <dbReference type="NCBI Taxonomy" id="47602"/>
    <lineage>
        <taxon>Eukaryota</taxon>
        <taxon>Viridiplantae</taxon>
        <taxon>Streptophyta</taxon>
        <taxon>Embryophyta</taxon>
        <taxon>Tracheophyta</taxon>
        <taxon>Spermatophyta</taxon>
        <taxon>Magnoliopsida</taxon>
        <taxon>eudicotyledons</taxon>
        <taxon>Gunneridae</taxon>
        <taxon>Pentapetalae</taxon>
        <taxon>rosids</taxon>
        <taxon>malvids</taxon>
        <taxon>Malvales</taxon>
        <taxon>Malvaceae</taxon>
        <taxon>Malvoideae</taxon>
        <taxon>Gossypium</taxon>
    </lineage>
</organism>
<name>A0A9D4A943_9ROSI</name>
<proteinExistence type="predicted"/>
<dbReference type="EMBL" id="JAIQCV010000005">
    <property type="protein sequence ID" value="KAH1096622.1"/>
    <property type="molecule type" value="Genomic_DNA"/>
</dbReference>
<accession>A0A9D4A943</accession>
<evidence type="ECO:0000313" key="1">
    <source>
        <dbReference type="EMBL" id="KAH1096622.1"/>
    </source>
</evidence>
<comment type="caution">
    <text evidence="1">The sequence shown here is derived from an EMBL/GenBank/DDBJ whole genome shotgun (WGS) entry which is preliminary data.</text>
</comment>
<keyword evidence="2" id="KW-1185">Reference proteome</keyword>
<dbReference type="AlphaFoldDB" id="A0A9D4A943"/>
<sequence>MSKLKWGNFCAHYRSYSPFLLHKFYANLYDQDLKFIFIRKGLLPWDANTINELHNLTVDVNEHSDFFTEVMDKKMGLLVQDLCIEGARWTGSHPRNLSNALPFLNIAQQNMKGIVLWEDENIIENKGSINETSIKRMTRGTETPILKEARTNMTKKDKAKANSKGTTLHIETSLWHKIKDIEKIVTSISNRDIEECLHKIDSLFEDGIFADQEDTGVEKEIDASEEEVVVEAEVVAEEEQAVENEKEKAEKILLRKLSPHLDLWVPILIIWSKLEQDWWKLLKSPVRGNAIHGQ</sequence>
<gene>
    <name evidence="1" type="ORF">J1N35_013543</name>
</gene>
<reference evidence="1 2" key="1">
    <citation type="journal article" date="2021" name="Plant Biotechnol. J.">
        <title>Multi-omics assisted identification of the key and species-specific regulatory components of drought-tolerant mechanisms in Gossypium stocksii.</title>
        <authorList>
            <person name="Yu D."/>
            <person name="Ke L."/>
            <person name="Zhang D."/>
            <person name="Wu Y."/>
            <person name="Sun Y."/>
            <person name="Mei J."/>
            <person name="Sun J."/>
            <person name="Sun Y."/>
        </authorList>
    </citation>
    <scope>NUCLEOTIDE SEQUENCE [LARGE SCALE GENOMIC DNA]</scope>
    <source>
        <strain evidence="2">cv. E1</strain>
        <tissue evidence="1">Leaf</tissue>
    </source>
</reference>
<protein>
    <submittedName>
        <fullName evidence="1">Uncharacterized protein</fullName>
    </submittedName>
</protein>